<accession>A0A0H4IY66</accession>
<evidence type="ECO:0000313" key="3">
    <source>
        <dbReference type="Proteomes" id="UP000066549"/>
    </source>
</evidence>
<dbReference type="Proteomes" id="UP000066549">
    <property type="component" value="Chromosome"/>
</dbReference>
<feature type="domain" description="VOC" evidence="1">
    <location>
        <begin position="4"/>
        <end position="124"/>
    </location>
</feature>
<dbReference type="PROSITE" id="PS51819">
    <property type="entry name" value="VOC"/>
    <property type="match status" value="1"/>
</dbReference>
<dbReference type="InterPro" id="IPR037523">
    <property type="entry name" value="VOC_core"/>
</dbReference>
<dbReference type="EMBL" id="CP011002">
    <property type="protein sequence ID" value="AKO65936.1"/>
    <property type="molecule type" value="Genomic_DNA"/>
</dbReference>
<dbReference type="Gene3D" id="3.10.180.10">
    <property type="entry name" value="2,3-Dihydroxybiphenyl 1,2-Dioxygenase, domain 1"/>
    <property type="match status" value="1"/>
</dbReference>
<organism evidence="2 3">
    <name type="scientific">Methylophilales bacterium MBRS-H7</name>
    <dbReference type="NCBI Taxonomy" id="1623450"/>
    <lineage>
        <taxon>Bacteria</taxon>
        <taxon>Pseudomonadati</taxon>
        <taxon>Pseudomonadota</taxon>
        <taxon>Betaproteobacteria</taxon>
        <taxon>Nitrosomonadales</taxon>
        <taxon>OM43 clade</taxon>
    </lineage>
</organism>
<protein>
    <submittedName>
        <fullName evidence="2">Diguanylate cyclase</fullName>
    </submittedName>
</protein>
<evidence type="ECO:0000313" key="2">
    <source>
        <dbReference type="EMBL" id="AKO65936.1"/>
    </source>
</evidence>
<dbReference type="InterPro" id="IPR029068">
    <property type="entry name" value="Glyas_Bleomycin-R_OHBP_Dase"/>
</dbReference>
<evidence type="ECO:0000259" key="1">
    <source>
        <dbReference type="PROSITE" id="PS51819"/>
    </source>
</evidence>
<sequence>MIEGINHYNLRADEETIEVLKDFYIEIVGLKLGYRPPFNNGGYWLYANQKDILHLSFSKNGIVNELNVNSTFDHMAFTCQDENMYIDLLTKKNIKFSIREIPEIGTRQIFFKDPAGNGIELIFPNN</sequence>
<gene>
    <name evidence="2" type="ORF">VI33_04270</name>
</gene>
<keyword evidence="3" id="KW-1185">Reference proteome</keyword>
<dbReference type="OrthoDB" id="8562712at2"/>
<name>A0A0H4IY66_9PROT</name>
<dbReference type="PATRIC" id="fig|1623450.3.peg.847"/>
<dbReference type="Pfam" id="PF00903">
    <property type="entry name" value="Glyoxalase"/>
    <property type="match status" value="1"/>
</dbReference>
<proteinExistence type="predicted"/>
<dbReference type="PANTHER" id="PTHR46142:SF3">
    <property type="entry name" value="F18B13.24 PROTEIN"/>
    <property type="match status" value="1"/>
</dbReference>
<reference evidence="2 3" key="1">
    <citation type="submission" date="2015-03" db="EMBL/GenBank/DDBJ databases">
        <title>Comparative analysis of the OM43 clade including a novel species from Red Sea uncovers genomic and metabolic diversity among marine methylotrophs.</title>
        <authorList>
            <person name="Jimenez-Infante F."/>
            <person name="Ngugi D.K."/>
            <person name="Vinu M."/>
            <person name="Alam I."/>
            <person name="Kamau A."/>
            <person name="Blom J."/>
            <person name="Bajic V.B."/>
            <person name="Stingl U."/>
        </authorList>
    </citation>
    <scope>NUCLEOTIDE SEQUENCE [LARGE SCALE GENOMIC DNA]</scope>
    <source>
        <strain evidence="2 3">MBRSH7</strain>
    </source>
</reference>
<dbReference type="InterPro" id="IPR004360">
    <property type="entry name" value="Glyas_Fos-R_dOase_dom"/>
</dbReference>
<dbReference type="SUPFAM" id="SSF54593">
    <property type="entry name" value="Glyoxalase/Bleomycin resistance protein/Dihydroxybiphenyl dioxygenase"/>
    <property type="match status" value="1"/>
</dbReference>
<dbReference type="AlphaFoldDB" id="A0A0H4IY66"/>
<dbReference type="PANTHER" id="PTHR46142">
    <property type="match status" value="1"/>
</dbReference>